<feature type="region of interest" description="Disordered" evidence="22">
    <location>
        <begin position="360"/>
        <end position="383"/>
    </location>
</feature>
<name>A0A0P7WXV6_SCLFO</name>
<organism evidence="25 26">
    <name type="scientific">Scleropages formosus</name>
    <name type="common">Asian bonytongue</name>
    <name type="synonym">Osteoglossum formosum</name>
    <dbReference type="NCBI Taxonomy" id="113540"/>
    <lineage>
        <taxon>Eukaryota</taxon>
        <taxon>Metazoa</taxon>
        <taxon>Chordata</taxon>
        <taxon>Craniata</taxon>
        <taxon>Vertebrata</taxon>
        <taxon>Euteleostomi</taxon>
        <taxon>Actinopterygii</taxon>
        <taxon>Neopterygii</taxon>
        <taxon>Teleostei</taxon>
        <taxon>Osteoglossocephala</taxon>
        <taxon>Osteoglossomorpha</taxon>
        <taxon>Osteoglossiformes</taxon>
        <taxon>Osteoglossidae</taxon>
        <taxon>Scleropages</taxon>
    </lineage>
</organism>
<dbReference type="InterPro" id="IPR036947">
    <property type="entry name" value="POLO_box_dom_sf"/>
</dbReference>
<evidence type="ECO:0000256" key="10">
    <source>
        <dbReference type="ARBA" id="ARBA00022737"/>
    </source>
</evidence>
<dbReference type="SMART" id="SM00220">
    <property type="entry name" value="S_TKc"/>
    <property type="match status" value="1"/>
</dbReference>
<dbReference type="GO" id="GO:0007052">
    <property type="term" value="P:mitotic spindle organization"/>
    <property type="evidence" value="ECO:0007669"/>
    <property type="project" value="TreeGrafter"/>
</dbReference>
<evidence type="ECO:0000256" key="13">
    <source>
        <dbReference type="ARBA" id="ARBA00022777"/>
    </source>
</evidence>
<evidence type="ECO:0000256" key="21">
    <source>
        <dbReference type="RuleBase" id="RU361162"/>
    </source>
</evidence>
<keyword evidence="5" id="KW-0963">Cytoplasm</keyword>
<dbReference type="PROSITE" id="PS00108">
    <property type="entry name" value="PROTEIN_KINASE_ST"/>
    <property type="match status" value="1"/>
</dbReference>
<dbReference type="GO" id="GO:0106310">
    <property type="term" value="F:protein serine kinase activity"/>
    <property type="evidence" value="ECO:0007669"/>
    <property type="project" value="RHEA"/>
</dbReference>
<feature type="domain" description="POLO box" evidence="24">
    <location>
        <begin position="427"/>
        <end position="505"/>
    </location>
</feature>
<evidence type="ECO:0000256" key="9">
    <source>
        <dbReference type="ARBA" id="ARBA00022679"/>
    </source>
</evidence>
<dbReference type="STRING" id="113540.ENSSFOP00015038624"/>
<comment type="caution">
    <text evidence="25">The sequence shown here is derived from an EMBL/GenBank/DDBJ whole genome shotgun (WGS) entry which is preliminary data.</text>
</comment>
<keyword evidence="15" id="KW-0206">Cytoskeleton</keyword>
<keyword evidence="12" id="KW-0498">Mitosis</keyword>
<evidence type="ECO:0000256" key="1">
    <source>
        <dbReference type="ARBA" id="ARBA00004123"/>
    </source>
</evidence>
<dbReference type="EMBL" id="JARO02004154">
    <property type="protein sequence ID" value="KPP69036.1"/>
    <property type="molecule type" value="Genomic_DNA"/>
</dbReference>
<evidence type="ECO:0000256" key="12">
    <source>
        <dbReference type="ARBA" id="ARBA00022776"/>
    </source>
</evidence>
<dbReference type="FunFam" id="1.10.510.10:FF:000727">
    <property type="entry name" value="Serine/threonine-protein kinase PLK"/>
    <property type="match status" value="1"/>
</dbReference>
<dbReference type="GO" id="GO:0005737">
    <property type="term" value="C:cytoplasm"/>
    <property type="evidence" value="ECO:0007669"/>
    <property type="project" value="TreeGrafter"/>
</dbReference>
<evidence type="ECO:0000256" key="18">
    <source>
        <dbReference type="ARBA" id="ARBA00047802"/>
    </source>
</evidence>
<dbReference type="Gene3D" id="1.10.510.10">
    <property type="entry name" value="Transferase(Phosphotransferase) domain 1"/>
    <property type="match status" value="1"/>
</dbReference>
<dbReference type="GO" id="GO:0004674">
    <property type="term" value="F:protein serine/threonine kinase activity"/>
    <property type="evidence" value="ECO:0007669"/>
    <property type="project" value="UniProtKB-KW"/>
</dbReference>
<dbReference type="EC" id="2.7.11.21" evidence="21"/>
<feature type="compositionally biased region" description="Basic and acidic residues" evidence="22">
    <location>
        <begin position="374"/>
        <end position="383"/>
    </location>
</feature>
<dbReference type="PANTHER" id="PTHR24345:SF93">
    <property type="entry name" value="SERINE_THREONINE-PROTEIN KINASE PLK1"/>
    <property type="match status" value="1"/>
</dbReference>
<dbReference type="InterPro" id="IPR033701">
    <property type="entry name" value="POLO_box_1"/>
</dbReference>
<comment type="catalytic activity">
    <reaction evidence="18 21">
        <text>L-threonyl-[protein] + ATP = O-phospho-L-threonyl-[protein] + ADP + H(+)</text>
        <dbReference type="Rhea" id="RHEA:46608"/>
        <dbReference type="Rhea" id="RHEA-COMP:11060"/>
        <dbReference type="Rhea" id="RHEA-COMP:11605"/>
        <dbReference type="ChEBI" id="CHEBI:15378"/>
        <dbReference type="ChEBI" id="CHEBI:30013"/>
        <dbReference type="ChEBI" id="CHEBI:30616"/>
        <dbReference type="ChEBI" id="CHEBI:61977"/>
        <dbReference type="ChEBI" id="CHEBI:456216"/>
        <dbReference type="EC" id="2.7.11.21"/>
    </reaction>
</comment>
<comment type="catalytic activity">
    <reaction evidence="19">
        <text>L-seryl-[protein] + ATP = O-phospho-L-seryl-[protein] + ADP + H(+)</text>
        <dbReference type="Rhea" id="RHEA:17989"/>
        <dbReference type="Rhea" id="RHEA-COMP:9863"/>
        <dbReference type="Rhea" id="RHEA-COMP:11604"/>
        <dbReference type="ChEBI" id="CHEBI:15378"/>
        <dbReference type="ChEBI" id="CHEBI:29999"/>
        <dbReference type="ChEBI" id="CHEBI:30616"/>
        <dbReference type="ChEBI" id="CHEBI:83421"/>
        <dbReference type="ChEBI" id="CHEBI:456216"/>
        <dbReference type="EC" id="2.7.11.21"/>
    </reaction>
</comment>
<dbReference type="Pfam" id="PF00659">
    <property type="entry name" value="POLO_box"/>
    <property type="match status" value="2"/>
</dbReference>
<evidence type="ECO:0000313" key="25">
    <source>
        <dbReference type="EMBL" id="KPP69036.1"/>
    </source>
</evidence>
<dbReference type="PROSITE" id="PS00107">
    <property type="entry name" value="PROTEIN_KINASE_ATP"/>
    <property type="match status" value="1"/>
</dbReference>
<dbReference type="GO" id="GO:0005813">
    <property type="term" value="C:centrosome"/>
    <property type="evidence" value="ECO:0007669"/>
    <property type="project" value="UniProtKB-SubCell"/>
</dbReference>
<feature type="domain" description="POLO box" evidence="24">
    <location>
        <begin position="527"/>
        <end position="609"/>
    </location>
</feature>
<dbReference type="Proteomes" id="UP000034805">
    <property type="component" value="Unassembled WGS sequence"/>
</dbReference>
<evidence type="ECO:0000256" key="7">
    <source>
        <dbReference type="ARBA" id="ARBA00022553"/>
    </source>
</evidence>
<dbReference type="PANTHER" id="PTHR24345">
    <property type="entry name" value="SERINE/THREONINE-PROTEIN KINASE PLK"/>
    <property type="match status" value="1"/>
</dbReference>
<dbReference type="Gene3D" id="3.30.1120.30">
    <property type="entry name" value="POLO box domain"/>
    <property type="match status" value="2"/>
</dbReference>
<proteinExistence type="inferred from homology"/>
<evidence type="ECO:0000313" key="26">
    <source>
        <dbReference type="Proteomes" id="UP000034805"/>
    </source>
</evidence>
<dbReference type="GO" id="GO:0005524">
    <property type="term" value="F:ATP binding"/>
    <property type="evidence" value="ECO:0007669"/>
    <property type="project" value="UniProtKB-UniRule"/>
</dbReference>
<dbReference type="CDD" id="cd13117">
    <property type="entry name" value="POLO_box_2"/>
    <property type="match status" value="1"/>
</dbReference>
<dbReference type="Pfam" id="PF00069">
    <property type="entry name" value="Pkinase"/>
    <property type="match status" value="1"/>
</dbReference>
<dbReference type="FunFam" id="3.30.200.20:FF:000284">
    <property type="entry name" value="Serine/threonine-protein kinase PLK"/>
    <property type="match status" value="1"/>
</dbReference>
<comment type="similarity">
    <text evidence="21">Belongs to the protein kinase superfamily. Ser/Thr protein kinase family. CDC5/Polo subfamily.</text>
</comment>
<evidence type="ECO:0000256" key="20">
    <source>
        <dbReference type="PROSITE-ProRule" id="PRU10141"/>
    </source>
</evidence>
<evidence type="ECO:0000256" key="3">
    <source>
        <dbReference type="ARBA" id="ARBA00004214"/>
    </source>
</evidence>
<evidence type="ECO:0000256" key="17">
    <source>
        <dbReference type="ARBA" id="ARBA00023306"/>
    </source>
</evidence>
<evidence type="ECO:0000256" key="14">
    <source>
        <dbReference type="ARBA" id="ARBA00022840"/>
    </source>
</evidence>
<evidence type="ECO:0000256" key="16">
    <source>
        <dbReference type="ARBA" id="ARBA00023242"/>
    </source>
</evidence>
<reference evidence="25 26" key="1">
    <citation type="submission" date="2015-08" db="EMBL/GenBank/DDBJ databases">
        <title>The genome of the Asian arowana (Scleropages formosus).</title>
        <authorList>
            <person name="Tan M.H."/>
            <person name="Gan H.M."/>
            <person name="Croft L.J."/>
            <person name="Austin C.M."/>
        </authorList>
    </citation>
    <scope>NUCLEOTIDE SEQUENCE [LARGE SCALE GENOMIC DNA]</scope>
    <source>
        <strain evidence="25">Aro1</strain>
    </source>
</reference>
<dbReference type="GO" id="GO:0005634">
    <property type="term" value="C:nucleus"/>
    <property type="evidence" value="ECO:0007669"/>
    <property type="project" value="UniProtKB-SubCell"/>
</dbReference>
<keyword evidence="9 21" id="KW-0808">Transferase</keyword>
<dbReference type="PROSITE" id="PS50078">
    <property type="entry name" value="POLO_BOX"/>
    <property type="match status" value="2"/>
</dbReference>
<protein>
    <recommendedName>
        <fullName evidence="21">Serine/threonine-protein kinase PLK</fullName>
        <ecNumber evidence="21">2.7.11.21</ecNumber>
    </recommendedName>
    <alternativeName>
        <fullName evidence="21">Polo-like kinase</fullName>
    </alternativeName>
</protein>
<dbReference type="InterPro" id="IPR000959">
    <property type="entry name" value="POLO_box_dom"/>
</dbReference>
<keyword evidence="17" id="KW-0131">Cell cycle</keyword>
<evidence type="ECO:0000256" key="15">
    <source>
        <dbReference type="ARBA" id="ARBA00023212"/>
    </source>
</evidence>
<feature type="region of interest" description="Disordered" evidence="22">
    <location>
        <begin position="1"/>
        <end position="26"/>
    </location>
</feature>
<keyword evidence="7" id="KW-0597">Phosphoprotein</keyword>
<evidence type="ECO:0000259" key="24">
    <source>
        <dbReference type="PROSITE" id="PS50078"/>
    </source>
</evidence>
<dbReference type="FunFam" id="3.30.1120.30:FF:000003">
    <property type="entry name" value="Serine/threonine-protein kinase PLK"/>
    <property type="match status" value="1"/>
</dbReference>
<keyword evidence="8" id="KW-0132">Cell division</keyword>
<comment type="subcellular location">
    <subcellularLocation>
        <location evidence="4">Cytoplasm</location>
        <location evidence="4">Cytoskeleton</location>
        <location evidence="4">Microtubule organizing center</location>
        <location evidence="4">Centrosome</location>
    </subcellularLocation>
    <subcellularLocation>
        <location evidence="2">Cytoplasm</location>
        <location evidence="2">Cytoskeleton</location>
        <location evidence="2">Spindle</location>
    </subcellularLocation>
    <subcellularLocation>
        <location evidence="3">Midbody</location>
    </subcellularLocation>
    <subcellularLocation>
        <location evidence="1">Nucleus</location>
    </subcellularLocation>
</comment>
<dbReference type="GO" id="GO:0051301">
    <property type="term" value="P:cell division"/>
    <property type="evidence" value="ECO:0007669"/>
    <property type="project" value="UniProtKB-KW"/>
</dbReference>
<keyword evidence="14 20" id="KW-0067">ATP-binding</keyword>
<evidence type="ECO:0000256" key="6">
    <source>
        <dbReference type="ARBA" id="ARBA00022527"/>
    </source>
</evidence>
<evidence type="ECO:0000256" key="8">
    <source>
        <dbReference type="ARBA" id="ARBA00022618"/>
    </source>
</evidence>
<dbReference type="GO" id="GO:0030496">
    <property type="term" value="C:midbody"/>
    <property type="evidence" value="ECO:0007669"/>
    <property type="project" value="UniProtKB-SubCell"/>
</dbReference>
<sequence>RRGAGMSAAGVKKGARPVASAADSNSNLSAPLNEIPDVLVDPRRRRRYLRGKFLGKGGFAKCYEITDVESKEVFAGKVVPKALLLKPHQKEKMSMELAIHKSLEHPHVVGFRGFFEDEDFVFVVLEICRRRSLLELHKRRKSVTEPEARYFMKQTILGCQYLHNNKVIHRDLKLGNLFLNDDMEVRIGDFGLATRIEYDGEKKKTLCGTPNYIAPEVLCKKGHSFEVDIWSLGCILYTLLVGKPPFETSCLKETYVRIKKNEYNIPRHINPAAASLIRRMLHPNPTLRPSISDLLDDEFFASGYIPVRLPTTCLTVPPRFSIAPSSLEQSLRRPLTALNTGIVRMHPFSLARKISRNLVPGTESPAEKGGAADQKGEPQQRETPEAVVCHLSDLLQQLTSVNATWPSEKPDIRQEEAEDPACIPIFWISKWVDYSDKYGLGYQLCDNSIGVLFNDSTRLIMYNNGDSLQYIERGGAESYLSVRSYPPTLSKKITLLKYFRNYMSEHLLKAGANITPRDGDELARLPYLRHWFRTKSAIVLHLSNGTVQINFFQDHTKLILCPLMAAVTYIDEQREFRTYRLSMIEEYGCCQELASRLRYARTMVEKLLACKSLSSQAPTAP</sequence>
<dbReference type="InterPro" id="IPR011009">
    <property type="entry name" value="Kinase-like_dom_sf"/>
</dbReference>
<dbReference type="CDD" id="cd13118">
    <property type="entry name" value="POLO_box_1"/>
    <property type="match status" value="1"/>
</dbReference>
<keyword evidence="10" id="KW-0677">Repeat</keyword>
<dbReference type="InterPro" id="IPR008271">
    <property type="entry name" value="Ser/Thr_kinase_AS"/>
</dbReference>
<keyword evidence="16" id="KW-0539">Nucleus</keyword>
<dbReference type="InterPro" id="IPR000719">
    <property type="entry name" value="Prot_kinase_dom"/>
</dbReference>
<gene>
    <name evidence="25" type="ORF">Z043_112231</name>
</gene>
<keyword evidence="11 20" id="KW-0547">Nucleotide-binding</keyword>
<dbReference type="GO" id="GO:0000922">
    <property type="term" value="C:spindle pole"/>
    <property type="evidence" value="ECO:0007669"/>
    <property type="project" value="TreeGrafter"/>
</dbReference>
<dbReference type="InterPro" id="IPR033695">
    <property type="entry name" value="POLO_box_2"/>
</dbReference>
<evidence type="ECO:0000256" key="22">
    <source>
        <dbReference type="SAM" id="MobiDB-lite"/>
    </source>
</evidence>
<keyword evidence="13 21" id="KW-0418">Kinase</keyword>
<evidence type="ECO:0000256" key="5">
    <source>
        <dbReference type="ARBA" id="ARBA00022490"/>
    </source>
</evidence>
<dbReference type="SUPFAM" id="SSF82615">
    <property type="entry name" value="Polo-box domain"/>
    <property type="match status" value="2"/>
</dbReference>
<feature type="domain" description="Protein kinase" evidence="23">
    <location>
        <begin position="48"/>
        <end position="300"/>
    </location>
</feature>
<keyword evidence="6 21" id="KW-0723">Serine/threonine-protein kinase</keyword>
<evidence type="ECO:0000256" key="2">
    <source>
        <dbReference type="ARBA" id="ARBA00004186"/>
    </source>
</evidence>
<feature type="binding site" evidence="20">
    <location>
        <position position="77"/>
    </location>
    <ligand>
        <name>ATP</name>
        <dbReference type="ChEBI" id="CHEBI:30616"/>
    </ligand>
</feature>
<dbReference type="AlphaFoldDB" id="A0A0P7WXV6"/>
<feature type="non-terminal residue" evidence="25">
    <location>
        <position position="1"/>
    </location>
</feature>
<evidence type="ECO:0000256" key="11">
    <source>
        <dbReference type="ARBA" id="ARBA00022741"/>
    </source>
</evidence>
<dbReference type="InterPro" id="IPR017441">
    <property type="entry name" value="Protein_kinase_ATP_BS"/>
</dbReference>
<dbReference type="GO" id="GO:0000776">
    <property type="term" value="C:kinetochore"/>
    <property type="evidence" value="ECO:0007669"/>
    <property type="project" value="TreeGrafter"/>
</dbReference>
<evidence type="ECO:0000256" key="19">
    <source>
        <dbReference type="ARBA" id="ARBA00048347"/>
    </source>
</evidence>
<dbReference type="PROSITE" id="PS50011">
    <property type="entry name" value="PROTEIN_KINASE_DOM"/>
    <property type="match status" value="1"/>
</dbReference>
<evidence type="ECO:0000256" key="4">
    <source>
        <dbReference type="ARBA" id="ARBA00004300"/>
    </source>
</evidence>
<evidence type="ECO:0000259" key="23">
    <source>
        <dbReference type="PROSITE" id="PS50011"/>
    </source>
</evidence>
<accession>A0A0P7WXV6</accession>
<dbReference type="Gene3D" id="3.30.200.20">
    <property type="entry name" value="Phosphorylase Kinase, domain 1"/>
    <property type="match status" value="1"/>
</dbReference>
<dbReference type="SUPFAM" id="SSF56112">
    <property type="entry name" value="Protein kinase-like (PK-like)"/>
    <property type="match status" value="1"/>
</dbReference>